<dbReference type="SMART" id="SM00421">
    <property type="entry name" value="HTH_LUXR"/>
    <property type="match status" value="1"/>
</dbReference>
<dbReference type="SUPFAM" id="SSF46894">
    <property type="entry name" value="C-terminal effector domain of the bipartite response regulators"/>
    <property type="match status" value="1"/>
</dbReference>
<dbReference type="InterPro" id="IPR000792">
    <property type="entry name" value="Tscrpt_reg_LuxR_C"/>
</dbReference>
<gene>
    <name evidence="6" type="ORF">NOV72_02650</name>
</gene>
<dbReference type="Gene3D" id="1.10.10.10">
    <property type="entry name" value="Winged helix-like DNA-binding domain superfamily/Winged helix DNA-binding domain"/>
    <property type="match status" value="1"/>
</dbReference>
<dbReference type="EMBL" id="OGTP01000007">
    <property type="protein sequence ID" value="SPB15424.1"/>
    <property type="molecule type" value="Genomic_DNA"/>
</dbReference>
<reference evidence="7" key="1">
    <citation type="submission" date="2018-01" db="EMBL/GenBank/DDBJ databases">
        <authorList>
            <person name="Peeters C."/>
        </authorList>
    </citation>
    <scope>NUCLEOTIDE SEQUENCE [LARGE SCALE GENOMIC DNA]</scope>
</reference>
<dbReference type="AlphaFoldDB" id="A0A2U3I5I7"/>
<dbReference type="Pfam" id="PF13426">
    <property type="entry name" value="PAS_9"/>
    <property type="match status" value="1"/>
</dbReference>
<dbReference type="CDD" id="cd00130">
    <property type="entry name" value="PAS"/>
    <property type="match status" value="1"/>
</dbReference>
<dbReference type="InterPro" id="IPR035965">
    <property type="entry name" value="PAS-like_dom_sf"/>
</dbReference>
<feature type="domain" description="HTH luxR-type" evidence="5">
    <location>
        <begin position="150"/>
        <end position="213"/>
    </location>
</feature>
<keyword evidence="7" id="KW-1185">Reference proteome</keyword>
<dbReference type="SUPFAM" id="SSF55785">
    <property type="entry name" value="PYP-like sensor domain (PAS domain)"/>
    <property type="match status" value="1"/>
</dbReference>
<dbReference type="InterPro" id="IPR016032">
    <property type="entry name" value="Sig_transdc_resp-reg_C-effctor"/>
</dbReference>
<protein>
    <submittedName>
        <fullName evidence="6">LuxR family transcriptional regulator</fullName>
    </submittedName>
</protein>
<organism evidence="6 7">
    <name type="scientific">Caballeronia novacaledonica</name>
    <dbReference type="NCBI Taxonomy" id="1544861"/>
    <lineage>
        <taxon>Bacteria</taxon>
        <taxon>Pseudomonadati</taxon>
        <taxon>Pseudomonadota</taxon>
        <taxon>Betaproteobacteria</taxon>
        <taxon>Burkholderiales</taxon>
        <taxon>Burkholderiaceae</taxon>
        <taxon>Caballeronia</taxon>
    </lineage>
</organism>
<dbReference type="PANTHER" id="PTHR44688">
    <property type="entry name" value="DNA-BINDING TRANSCRIPTIONAL ACTIVATOR DEVR_DOSR"/>
    <property type="match status" value="1"/>
</dbReference>
<dbReference type="CDD" id="cd06170">
    <property type="entry name" value="LuxR_C_like"/>
    <property type="match status" value="1"/>
</dbReference>
<accession>A0A2U3I5I7</accession>
<dbReference type="InterPro" id="IPR036388">
    <property type="entry name" value="WH-like_DNA-bd_sf"/>
</dbReference>
<keyword evidence="2" id="KW-0238">DNA-binding</keyword>
<evidence type="ECO:0000313" key="6">
    <source>
        <dbReference type="EMBL" id="SPB15424.1"/>
    </source>
</evidence>
<feature type="region of interest" description="Disordered" evidence="4">
    <location>
        <begin position="1"/>
        <end position="31"/>
    </location>
</feature>
<dbReference type="Pfam" id="PF00196">
    <property type="entry name" value="GerE"/>
    <property type="match status" value="1"/>
</dbReference>
<dbReference type="PROSITE" id="PS00622">
    <property type="entry name" value="HTH_LUXR_1"/>
    <property type="match status" value="1"/>
</dbReference>
<keyword evidence="3" id="KW-0804">Transcription</keyword>
<keyword evidence="1" id="KW-0805">Transcription regulation</keyword>
<dbReference type="Gene3D" id="3.30.450.20">
    <property type="entry name" value="PAS domain"/>
    <property type="match status" value="1"/>
</dbReference>
<evidence type="ECO:0000313" key="7">
    <source>
        <dbReference type="Proteomes" id="UP000238169"/>
    </source>
</evidence>
<proteinExistence type="predicted"/>
<evidence type="ECO:0000256" key="2">
    <source>
        <dbReference type="ARBA" id="ARBA00023125"/>
    </source>
</evidence>
<evidence type="ECO:0000256" key="4">
    <source>
        <dbReference type="SAM" id="MobiDB-lite"/>
    </source>
</evidence>
<evidence type="ECO:0000259" key="5">
    <source>
        <dbReference type="PROSITE" id="PS50043"/>
    </source>
</evidence>
<dbReference type="Proteomes" id="UP000238169">
    <property type="component" value="Unassembled WGS sequence"/>
</dbReference>
<sequence length="213" mass="24261">MHAEMRLTARPWSAPPDVAQRGTPSEMNDPTPALDYEDLFRHMPVAVIVARERVMVDCNARALELFRATRGDIIDQSFSKLYPQRKDFSTTGRRLAPLLAKHELFSDDRIMRRIDGTHFWVTVCGFGYNPKRPFELAIWTFTDMSQSTKQSDNASMLTERERDVAALLVHGMTSKEIGKELSISPRTVDIHRASLLRKYGARATQDLIARLLA</sequence>
<evidence type="ECO:0000256" key="1">
    <source>
        <dbReference type="ARBA" id="ARBA00023015"/>
    </source>
</evidence>
<name>A0A2U3I5I7_9BURK</name>
<dbReference type="PROSITE" id="PS50043">
    <property type="entry name" value="HTH_LUXR_2"/>
    <property type="match status" value="1"/>
</dbReference>
<dbReference type="PANTHER" id="PTHR44688:SF16">
    <property type="entry name" value="DNA-BINDING TRANSCRIPTIONAL ACTIVATOR DEVR_DOSR"/>
    <property type="match status" value="1"/>
</dbReference>
<evidence type="ECO:0000256" key="3">
    <source>
        <dbReference type="ARBA" id="ARBA00023163"/>
    </source>
</evidence>
<dbReference type="InterPro" id="IPR000014">
    <property type="entry name" value="PAS"/>
</dbReference>
<dbReference type="GO" id="GO:0003677">
    <property type="term" value="F:DNA binding"/>
    <property type="evidence" value="ECO:0007669"/>
    <property type="project" value="UniProtKB-KW"/>
</dbReference>
<dbReference type="PRINTS" id="PR00038">
    <property type="entry name" value="HTHLUXR"/>
</dbReference>
<dbReference type="GO" id="GO:0006355">
    <property type="term" value="P:regulation of DNA-templated transcription"/>
    <property type="evidence" value="ECO:0007669"/>
    <property type="project" value="InterPro"/>
</dbReference>